<sequence length="319" mass="33138">MWQAIYALVHLWWAAAGTPRSLADSYFPSGWLPMVIGVAAFAGCGAVAAGARRQLDSTARYAIAVLTAAAGVAMCVYSFLFPVMVASVLFEDVTTETVVRLLVSGGGAAGGVFCLVLAARERRAAAAPRGPVRGGPPADRSRSSPGWARGGAYLAVAGYLARMVVWLEEATAGTWPSAASRDNGTSTTALAVFLGLMSLAGTLLPLALVHRWGRLWPAGTGPLRGRAVPRWSVLGPGLFIGASLTAYFGIVGLSAWIRGDIRGPFPRLLMELGGYTLWGVGLLVACASYSALTRPAPSRAVNARAVAVPVADPDGRRDG</sequence>
<gene>
    <name evidence="2" type="ORF">GA0070620_2585</name>
</gene>
<dbReference type="Proteomes" id="UP000199393">
    <property type="component" value="Chromosome I"/>
</dbReference>
<dbReference type="EMBL" id="LT598496">
    <property type="protein sequence ID" value="SBV27081.1"/>
    <property type="molecule type" value="Genomic_DNA"/>
</dbReference>
<organism evidence="2 3">
    <name type="scientific">Micromonospora krabiensis</name>
    <dbReference type="NCBI Taxonomy" id="307121"/>
    <lineage>
        <taxon>Bacteria</taxon>
        <taxon>Bacillati</taxon>
        <taxon>Actinomycetota</taxon>
        <taxon>Actinomycetes</taxon>
        <taxon>Micromonosporales</taxon>
        <taxon>Micromonosporaceae</taxon>
        <taxon>Micromonospora</taxon>
    </lineage>
</organism>
<feature type="transmembrane region" description="Helical" evidence="1">
    <location>
        <begin position="150"/>
        <end position="167"/>
    </location>
</feature>
<feature type="transmembrane region" description="Helical" evidence="1">
    <location>
        <begin position="272"/>
        <end position="292"/>
    </location>
</feature>
<keyword evidence="1" id="KW-1133">Transmembrane helix</keyword>
<evidence type="ECO:0000313" key="3">
    <source>
        <dbReference type="Proteomes" id="UP000199393"/>
    </source>
</evidence>
<feature type="transmembrane region" description="Helical" evidence="1">
    <location>
        <begin position="33"/>
        <end position="51"/>
    </location>
</feature>
<feature type="transmembrane region" description="Helical" evidence="1">
    <location>
        <begin position="98"/>
        <end position="119"/>
    </location>
</feature>
<feature type="transmembrane region" description="Helical" evidence="1">
    <location>
        <begin position="231"/>
        <end position="257"/>
    </location>
</feature>
<reference evidence="3" key="1">
    <citation type="submission" date="2016-06" db="EMBL/GenBank/DDBJ databases">
        <authorList>
            <person name="Varghese N."/>
        </authorList>
    </citation>
    <scope>NUCLEOTIDE SEQUENCE [LARGE SCALE GENOMIC DNA]</scope>
    <source>
        <strain evidence="3">DSM 45344</strain>
    </source>
</reference>
<feature type="transmembrane region" description="Helical" evidence="1">
    <location>
        <begin position="63"/>
        <end position="86"/>
    </location>
</feature>
<evidence type="ECO:0000313" key="2">
    <source>
        <dbReference type="EMBL" id="SBV27081.1"/>
    </source>
</evidence>
<keyword evidence="1" id="KW-0472">Membrane</keyword>
<accession>A0A1C3N3D5</accession>
<feature type="transmembrane region" description="Helical" evidence="1">
    <location>
        <begin position="187"/>
        <end position="210"/>
    </location>
</feature>
<dbReference type="AlphaFoldDB" id="A0A1C3N3D5"/>
<evidence type="ECO:0000256" key="1">
    <source>
        <dbReference type="SAM" id="Phobius"/>
    </source>
</evidence>
<name>A0A1C3N3D5_9ACTN</name>
<keyword evidence="3" id="KW-1185">Reference proteome</keyword>
<protein>
    <submittedName>
        <fullName evidence="2">Uncharacterized protein</fullName>
    </submittedName>
</protein>
<proteinExistence type="predicted"/>
<keyword evidence="1" id="KW-0812">Transmembrane</keyword>